<organism evidence="2 3">
    <name type="scientific">Brevundimonas nasdae</name>
    <dbReference type="NCBI Taxonomy" id="172043"/>
    <lineage>
        <taxon>Bacteria</taxon>
        <taxon>Pseudomonadati</taxon>
        <taxon>Pseudomonadota</taxon>
        <taxon>Alphaproteobacteria</taxon>
        <taxon>Caulobacterales</taxon>
        <taxon>Caulobacteraceae</taxon>
        <taxon>Brevundimonas</taxon>
    </lineage>
</organism>
<dbReference type="PROSITE" id="PS00356">
    <property type="entry name" value="HTH_LACI_1"/>
    <property type="match status" value="1"/>
</dbReference>
<reference evidence="2 3" key="1">
    <citation type="submission" date="2021-07" db="EMBL/GenBank/DDBJ databases">
        <title>Isolation and characterization of bacteria from a gold mining with a capacity of golden bioaccumulation.</title>
        <authorList>
            <person name="Yang X.J."/>
        </authorList>
    </citation>
    <scope>NUCLEOTIDE SEQUENCE [LARGE SCALE GENOMIC DNA]</scope>
    <source>
        <strain evidence="2 3">Au29</strain>
    </source>
</reference>
<dbReference type="Proteomes" id="UP000824334">
    <property type="component" value="Chromosome"/>
</dbReference>
<keyword evidence="3" id="KW-1185">Reference proteome</keyword>
<dbReference type="SMART" id="SM00354">
    <property type="entry name" value="HTH_LACI"/>
    <property type="match status" value="1"/>
</dbReference>
<dbReference type="CDD" id="cd01392">
    <property type="entry name" value="HTH_LacI"/>
    <property type="match status" value="1"/>
</dbReference>
<evidence type="ECO:0000313" key="2">
    <source>
        <dbReference type="EMBL" id="QYC12101.1"/>
    </source>
</evidence>
<dbReference type="PANTHER" id="PTHR30146">
    <property type="entry name" value="LACI-RELATED TRANSCRIPTIONAL REPRESSOR"/>
    <property type="match status" value="1"/>
</dbReference>
<evidence type="ECO:0000259" key="1">
    <source>
        <dbReference type="PROSITE" id="PS50932"/>
    </source>
</evidence>
<protein>
    <submittedName>
        <fullName evidence="2">LacI family DNA-binding transcriptional regulator</fullName>
    </submittedName>
</protein>
<sequence length="348" mass="36830">MQRRPARRKGAASTIGDVARHAGVSAMTVSRVINDGPNVRDATRQRVIEAIRVLDYAPNQAARSLASAQSLKIGLLYNNPSAAYLSEVLLGGLDQSSKAGAQLVVEKCEPDAEAEALDRLLSSGVDGVLLPAPLCDSAAILQWLDEAGLPGVAIASSQPDDSLSAIGIDDAAAARAMTLHLLELGHRRIGFVQGPSDHASAALRRQGWLQALSERGIATDDSLIVQGSYTYHSGLDAADQLLSLPLPPTAIFASNDDMAAAAIAVAHRRGLDVPRDLTVVGFDDTALATTVWPPLTTIRQPVSDMSRQAVSILIDLIRRRSDEPSPGARELLDFTLIQRQSDGPPPVI</sequence>
<dbReference type="CDD" id="cd01545">
    <property type="entry name" value="PBP1_SalR"/>
    <property type="match status" value="1"/>
</dbReference>
<dbReference type="InterPro" id="IPR046335">
    <property type="entry name" value="LacI/GalR-like_sensor"/>
</dbReference>
<name>A0ABX8TLJ1_9CAUL</name>
<keyword evidence="2" id="KW-0238">DNA-binding</keyword>
<dbReference type="Pfam" id="PF13377">
    <property type="entry name" value="Peripla_BP_3"/>
    <property type="match status" value="1"/>
</dbReference>
<dbReference type="EMBL" id="CP080034">
    <property type="protein sequence ID" value="QYC12101.1"/>
    <property type="molecule type" value="Genomic_DNA"/>
</dbReference>
<accession>A0ABX8TLJ1</accession>
<proteinExistence type="predicted"/>
<dbReference type="PANTHER" id="PTHR30146:SF153">
    <property type="entry name" value="LACTOSE OPERON REPRESSOR"/>
    <property type="match status" value="1"/>
</dbReference>
<feature type="domain" description="HTH lacI-type" evidence="1">
    <location>
        <begin position="13"/>
        <end position="67"/>
    </location>
</feature>
<dbReference type="Pfam" id="PF00356">
    <property type="entry name" value="LacI"/>
    <property type="match status" value="1"/>
</dbReference>
<dbReference type="InterPro" id="IPR000843">
    <property type="entry name" value="HTH_LacI"/>
</dbReference>
<dbReference type="PROSITE" id="PS50932">
    <property type="entry name" value="HTH_LACI_2"/>
    <property type="match status" value="1"/>
</dbReference>
<evidence type="ECO:0000313" key="3">
    <source>
        <dbReference type="Proteomes" id="UP000824334"/>
    </source>
</evidence>
<dbReference type="GO" id="GO:0003677">
    <property type="term" value="F:DNA binding"/>
    <property type="evidence" value="ECO:0007669"/>
    <property type="project" value="UniProtKB-KW"/>
</dbReference>
<gene>
    <name evidence="2" type="ORF">KWG56_01980</name>
</gene>